<keyword evidence="3" id="KW-1185">Reference proteome</keyword>
<reference evidence="2 3" key="1">
    <citation type="submission" date="2022-05" db="EMBL/GenBank/DDBJ databases">
        <title>Genome Sequencing of Bee-Associated Microbes.</title>
        <authorList>
            <person name="Dunlap C."/>
        </authorList>
    </citation>
    <scope>NUCLEOTIDE SEQUENCE [LARGE SCALE GENOMIC DNA]</scope>
    <source>
        <strain evidence="2 3">NRRL NRS-1438</strain>
    </source>
</reference>
<dbReference type="RefSeq" id="WP_087434189.1">
    <property type="nucleotide sequence ID" value="NZ_JAMDLV010000088.1"/>
</dbReference>
<feature type="region of interest" description="Disordered" evidence="1">
    <location>
        <begin position="1"/>
        <end position="32"/>
    </location>
</feature>
<evidence type="ECO:0000256" key="1">
    <source>
        <dbReference type="SAM" id="MobiDB-lite"/>
    </source>
</evidence>
<accession>A0ABT4E1A3</accession>
<name>A0ABT4E1A3_9BACL</name>
<dbReference type="EMBL" id="JAMDLW010000065">
    <property type="protein sequence ID" value="MCY9523382.1"/>
    <property type="molecule type" value="Genomic_DNA"/>
</dbReference>
<sequence>MDPSGYSSQSVGCGGGGKKEGPFGKTGKPDFSKHHDYVAHDGYYNRKEFRSNIAKAESSEHGFKHIKAKTEDEAIRFSETGDKNAQYLPTIKNKVLEREALQKGLIFQDRKKGAIYFFYNVGKKVGYDLGDETTWIRAELTSGGVYHGHPISSKRLSKYIDKALTRAEFFKKILRE</sequence>
<dbReference type="Proteomes" id="UP001207626">
    <property type="component" value="Unassembled WGS sequence"/>
</dbReference>
<feature type="compositionally biased region" description="Low complexity" evidence="1">
    <location>
        <begin position="1"/>
        <end position="11"/>
    </location>
</feature>
<protein>
    <submittedName>
        <fullName evidence="2">Uncharacterized protein</fullName>
    </submittedName>
</protein>
<organism evidence="2 3">
    <name type="scientific">Paenibacillus apiarius</name>
    <dbReference type="NCBI Taxonomy" id="46240"/>
    <lineage>
        <taxon>Bacteria</taxon>
        <taxon>Bacillati</taxon>
        <taxon>Bacillota</taxon>
        <taxon>Bacilli</taxon>
        <taxon>Bacillales</taxon>
        <taxon>Paenibacillaceae</taxon>
        <taxon>Paenibacillus</taxon>
    </lineage>
</organism>
<feature type="compositionally biased region" description="Basic and acidic residues" evidence="1">
    <location>
        <begin position="17"/>
        <end position="32"/>
    </location>
</feature>
<proteinExistence type="predicted"/>
<evidence type="ECO:0000313" key="2">
    <source>
        <dbReference type="EMBL" id="MCY9523382.1"/>
    </source>
</evidence>
<comment type="caution">
    <text evidence="2">The sequence shown here is derived from an EMBL/GenBank/DDBJ whole genome shotgun (WGS) entry which is preliminary data.</text>
</comment>
<gene>
    <name evidence="2" type="ORF">M5X09_27665</name>
</gene>
<evidence type="ECO:0000313" key="3">
    <source>
        <dbReference type="Proteomes" id="UP001207626"/>
    </source>
</evidence>